<dbReference type="InterPro" id="IPR051465">
    <property type="entry name" value="Cell_Envelope_Struct_Comp"/>
</dbReference>
<feature type="domain" description="SLH" evidence="3">
    <location>
        <begin position="97"/>
        <end position="161"/>
    </location>
</feature>
<name>A0ABT7B1X4_9CYAN</name>
<feature type="coiled-coil region" evidence="2">
    <location>
        <begin position="178"/>
        <end position="205"/>
    </location>
</feature>
<protein>
    <submittedName>
        <fullName evidence="4">Iron uptake porin</fullName>
    </submittedName>
</protein>
<feature type="signal peptide" evidence="1">
    <location>
        <begin position="1"/>
        <end position="27"/>
    </location>
</feature>
<dbReference type="NCBIfam" id="NF033921">
    <property type="entry name" value="por_somb"/>
    <property type="match status" value="1"/>
</dbReference>
<accession>A0ABT7B1X4</accession>
<evidence type="ECO:0000256" key="1">
    <source>
        <dbReference type="RuleBase" id="RU363072"/>
    </source>
</evidence>
<dbReference type="PANTHER" id="PTHR43308">
    <property type="entry name" value="OUTER MEMBRANE PROTEIN ALPHA-RELATED"/>
    <property type="match status" value="1"/>
</dbReference>
<keyword evidence="2" id="KW-0175">Coiled coil</keyword>
<dbReference type="Pfam" id="PF04966">
    <property type="entry name" value="OprB"/>
    <property type="match status" value="1"/>
</dbReference>
<dbReference type="InterPro" id="IPR047684">
    <property type="entry name" value="Por_som-like"/>
</dbReference>
<feature type="chain" id="PRO_5045011905" evidence="1">
    <location>
        <begin position="28"/>
        <end position="617"/>
    </location>
</feature>
<sequence>MSKFLWKTLLVSPAVLTTVISGSLVHAAESPSNPSVANSPSLNLNINNDSLSLGVPESFDLNVQPSLIAQERSTLDQVIEYSSDGEEVEEDIEQVTSVSQLRDVRPTDWAFQALQSLVERYGCIAGYPDGTYRGNRAMTRYEFAAGVNACLDRINELIAAATANAVTREDLAVLQRLQEEFAAELATLRGRVDALEARTTELEANQFSTTTKLVGEAIFAVTDAWGADLDLNHSRFNVGRRRAFLGMSSSFNPNLAGGEANYPSTNETALMGRVRLNLNTSFTGKDLLLTRMQAASVDRFNFQQESGQGFQTFQVNNSGNDNLYVDKLQYYWSYNNRLNFVVSAIGGTFDDFVPTLNPYFEDYDGGSGSLNTFSQRNPLYRIGGGAGIGMDFNVGDFKFLNLGSVNFSLGYLAENAQNPRNGNGLFNGDYGMLTQLTFTPSNNFSFAFTYAHGYHDQYSPIFDNGYGFDLVSTPQTRLVSDLGRTSTNSYGGAFSWRLSPRFVANAFIGYTDAKLLSEGQRGGGEIWTYGLNMAFPDLFRAGNVGGLSVGVPPTLAGVSLMGGVNNATPVNIESFYKIRVSDNISITPGLTVLISPFQDALNEDTAVIGTLRTTFSF</sequence>
<dbReference type="PANTHER" id="PTHR43308:SF1">
    <property type="entry name" value="OUTER MEMBRANE PROTEIN ALPHA"/>
    <property type="match status" value="1"/>
</dbReference>
<dbReference type="EMBL" id="JAQOSO010000007">
    <property type="protein sequence ID" value="MDJ1172822.1"/>
    <property type="molecule type" value="Genomic_DNA"/>
</dbReference>
<keyword evidence="1" id="KW-0732">Signal</keyword>
<proteinExistence type="inferred from homology"/>
<organism evidence="4 5">
    <name type="scientific">Roseofilum capinflatum BLCC-M114</name>
    <dbReference type="NCBI Taxonomy" id="3022440"/>
    <lineage>
        <taxon>Bacteria</taxon>
        <taxon>Bacillati</taxon>
        <taxon>Cyanobacteriota</taxon>
        <taxon>Cyanophyceae</taxon>
        <taxon>Desertifilales</taxon>
        <taxon>Desertifilaceae</taxon>
        <taxon>Roseofilum</taxon>
        <taxon>Roseofilum capinflatum</taxon>
    </lineage>
</organism>
<dbReference type="RefSeq" id="WP_283765202.1">
    <property type="nucleotide sequence ID" value="NZ_JAQOSO010000007.1"/>
</dbReference>
<keyword evidence="5" id="KW-1185">Reference proteome</keyword>
<evidence type="ECO:0000313" key="4">
    <source>
        <dbReference type="EMBL" id="MDJ1172822.1"/>
    </source>
</evidence>
<dbReference type="Proteomes" id="UP001235849">
    <property type="component" value="Unassembled WGS sequence"/>
</dbReference>
<reference evidence="4 5" key="1">
    <citation type="submission" date="2023-01" db="EMBL/GenBank/DDBJ databases">
        <title>Novel diversity within Roseofilum (Cyanobacteria; Desertifilaceae) from marine benthic mats with descriptions of four novel species.</title>
        <authorList>
            <person name="Wang Y."/>
            <person name="Berthold D.E."/>
            <person name="Hu J."/>
            <person name="Lefler F.W."/>
            <person name="Laughinghouse H.D. IV."/>
        </authorList>
    </citation>
    <scope>NUCLEOTIDE SEQUENCE [LARGE SCALE GENOMIC DNA]</scope>
    <source>
        <strain evidence="4 5">BLCC-M114</strain>
    </source>
</reference>
<comment type="similarity">
    <text evidence="1">Belongs to the OprB family.</text>
</comment>
<dbReference type="InterPro" id="IPR007049">
    <property type="entry name" value="Carb-sel_porin_OprB"/>
</dbReference>
<gene>
    <name evidence="4" type="ORF">PMG25_01805</name>
</gene>
<dbReference type="InterPro" id="IPR001119">
    <property type="entry name" value="SLH_dom"/>
</dbReference>
<comment type="caution">
    <text evidence="4">The sequence shown here is derived from an EMBL/GenBank/DDBJ whole genome shotgun (WGS) entry which is preliminary data.</text>
</comment>
<evidence type="ECO:0000256" key="2">
    <source>
        <dbReference type="SAM" id="Coils"/>
    </source>
</evidence>
<dbReference type="Pfam" id="PF00395">
    <property type="entry name" value="SLH"/>
    <property type="match status" value="1"/>
</dbReference>
<evidence type="ECO:0000313" key="5">
    <source>
        <dbReference type="Proteomes" id="UP001235849"/>
    </source>
</evidence>
<dbReference type="PROSITE" id="PS51272">
    <property type="entry name" value="SLH"/>
    <property type="match status" value="1"/>
</dbReference>
<evidence type="ECO:0000259" key="3">
    <source>
        <dbReference type="PROSITE" id="PS51272"/>
    </source>
</evidence>